<reference evidence="1 2" key="1">
    <citation type="journal article" date="2011" name="Science">
        <title>The Selaginella genome identifies genetic changes associated with the evolution of vascular plants.</title>
        <authorList>
            <person name="Banks J.A."/>
            <person name="Nishiyama T."/>
            <person name="Hasebe M."/>
            <person name="Bowman J.L."/>
            <person name="Gribskov M."/>
            <person name="dePamphilis C."/>
            <person name="Albert V.A."/>
            <person name="Aono N."/>
            <person name="Aoyama T."/>
            <person name="Ambrose B.A."/>
            <person name="Ashton N.W."/>
            <person name="Axtell M.J."/>
            <person name="Barker E."/>
            <person name="Barker M.S."/>
            <person name="Bennetzen J.L."/>
            <person name="Bonawitz N.D."/>
            <person name="Chapple C."/>
            <person name="Cheng C."/>
            <person name="Correa L.G."/>
            <person name="Dacre M."/>
            <person name="DeBarry J."/>
            <person name="Dreyer I."/>
            <person name="Elias M."/>
            <person name="Engstrom E.M."/>
            <person name="Estelle M."/>
            <person name="Feng L."/>
            <person name="Finet C."/>
            <person name="Floyd S.K."/>
            <person name="Frommer W.B."/>
            <person name="Fujita T."/>
            <person name="Gramzow L."/>
            <person name="Gutensohn M."/>
            <person name="Harholt J."/>
            <person name="Hattori M."/>
            <person name="Heyl A."/>
            <person name="Hirai T."/>
            <person name="Hiwatashi Y."/>
            <person name="Ishikawa M."/>
            <person name="Iwata M."/>
            <person name="Karol K.G."/>
            <person name="Koehler B."/>
            <person name="Kolukisaoglu U."/>
            <person name="Kubo M."/>
            <person name="Kurata T."/>
            <person name="Lalonde S."/>
            <person name="Li K."/>
            <person name="Li Y."/>
            <person name="Litt A."/>
            <person name="Lyons E."/>
            <person name="Manning G."/>
            <person name="Maruyama T."/>
            <person name="Michael T.P."/>
            <person name="Mikami K."/>
            <person name="Miyazaki S."/>
            <person name="Morinaga S."/>
            <person name="Murata T."/>
            <person name="Mueller-Roeber B."/>
            <person name="Nelson D.R."/>
            <person name="Obara M."/>
            <person name="Oguri Y."/>
            <person name="Olmstead R.G."/>
            <person name="Onodera N."/>
            <person name="Petersen B.L."/>
            <person name="Pils B."/>
            <person name="Prigge M."/>
            <person name="Rensing S.A."/>
            <person name="Riano-Pachon D.M."/>
            <person name="Roberts A.W."/>
            <person name="Sato Y."/>
            <person name="Scheller H.V."/>
            <person name="Schulz B."/>
            <person name="Schulz C."/>
            <person name="Shakirov E.V."/>
            <person name="Shibagaki N."/>
            <person name="Shinohara N."/>
            <person name="Shippen D.E."/>
            <person name="Soerensen I."/>
            <person name="Sotooka R."/>
            <person name="Sugimoto N."/>
            <person name="Sugita M."/>
            <person name="Sumikawa N."/>
            <person name="Tanurdzic M."/>
            <person name="Theissen G."/>
            <person name="Ulvskov P."/>
            <person name="Wakazuki S."/>
            <person name="Weng J.K."/>
            <person name="Willats W.W."/>
            <person name="Wipf D."/>
            <person name="Wolf P.G."/>
            <person name="Yang L."/>
            <person name="Zimmer A.D."/>
            <person name="Zhu Q."/>
            <person name="Mitros T."/>
            <person name="Hellsten U."/>
            <person name="Loque D."/>
            <person name="Otillar R."/>
            <person name="Salamov A."/>
            <person name="Schmutz J."/>
            <person name="Shapiro H."/>
            <person name="Lindquist E."/>
            <person name="Lucas S."/>
            <person name="Rokhsar D."/>
            <person name="Grigoriev I.V."/>
        </authorList>
    </citation>
    <scope>NUCLEOTIDE SEQUENCE [LARGE SCALE GENOMIC DNA]</scope>
</reference>
<dbReference type="InParanoid" id="D8RLZ4"/>
<dbReference type="AlphaFoldDB" id="D8RLZ4"/>
<dbReference type="Gramene" id="EFJ27014">
    <property type="protein sequence ID" value="EFJ27014"/>
    <property type="gene ID" value="SELMODRAFT_412589"/>
</dbReference>
<sequence length="134" mass="15360">MELRRVMDLDGSKPDELSFVSLLLGCSSRDTARRCLWLMIRDYHIAPVKLHYGCMADLFHRCGYRRKNDMEPFKASIPDESSDWVERILEAGRSTEITIYTQHVGGPATSQAHAFSRFSQRMTAYTNRCLGSHS</sequence>
<organism evidence="2">
    <name type="scientific">Selaginella moellendorffii</name>
    <name type="common">Spikemoss</name>
    <dbReference type="NCBI Taxonomy" id="88036"/>
    <lineage>
        <taxon>Eukaryota</taxon>
        <taxon>Viridiplantae</taxon>
        <taxon>Streptophyta</taxon>
        <taxon>Embryophyta</taxon>
        <taxon>Tracheophyta</taxon>
        <taxon>Lycopodiopsida</taxon>
        <taxon>Selaginellales</taxon>
        <taxon>Selaginellaceae</taxon>
        <taxon>Selaginella</taxon>
    </lineage>
</organism>
<evidence type="ECO:0000313" key="1">
    <source>
        <dbReference type="EMBL" id="EFJ27014.1"/>
    </source>
</evidence>
<accession>D8RLZ4</accession>
<gene>
    <name evidence="1" type="ORF">SELMODRAFT_412589</name>
</gene>
<dbReference type="EMBL" id="GL377583">
    <property type="protein sequence ID" value="EFJ27014.1"/>
    <property type="molecule type" value="Genomic_DNA"/>
</dbReference>
<evidence type="ECO:0000313" key="2">
    <source>
        <dbReference type="Proteomes" id="UP000001514"/>
    </source>
</evidence>
<dbReference type="Proteomes" id="UP000001514">
    <property type="component" value="Unassembled WGS sequence"/>
</dbReference>
<name>D8RLZ4_SELML</name>
<dbReference type="HOGENOM" id="CLU_156878_0_0_1"/>
<keyword evidence="2" id="KW-1185">Reference proteome</keyword>
<protein>
    <submittedName>
        <fullName evidence="1">Uncharacterized protein</fullName>
    </submittedName>
</protein>
<dbReference type="PANTHER" id="PTHR47929">
    <property type="entry name" value="DYW_DEAMINASE DOMAIN-CONTAINING PROTEIN"/>
    <property type="match status" value="1"/>
</dbReference>
<proteinExistence type="predicted"/>
<dbReference type="PANTHER" id="PTHR47929:SF141">
    <property type="entry name" value="MITOCHONDRIAL DEK46"/>
    <property type="match status" value="1"/>
</dbReference>
<dbReference type="KEGG" id="smo:SELMODRAFT_412589"/>